<comment type="caution">
    <text evidence="2">The sequence shown here is derived from an EMBL/GenBank/DDBJ whole genome shotgun (WGS) entry which is preliminary data.</text>
</comment>
<dbReference type="PANTHER" id="PTHR12126">
    <property type="entry name" value="NADH-UBIQUINONE OXIDOREDUCTASE 39 KDA SUBUNIT-RELATED"/>
    <property type="match status" value="1"/>
</dbReference>
<dbReference type="InterPro" id="IPR036291">
    <property type="entry name" value="NAD(P)-bd_dom_sf"/>
</dbReference>
<keyword evidence="3" id="KW-1185">Reference proteome</keyword>
<dbReference type="InterPro" id="IPR051207">
    <property type="entry name" value="ComplexI_NDUFA9_subunit"/>
</dbReference>
<evidence type="ECO:0000313" key="2">
    <source>
        <dbReference type="EMBL" id="GAN76286.1"/>
    </source>
</evidence>
<dbReference type="Gene3D" id="3.40.50.720">
    <property type="entry name" value="NAD(P)-binding Rossmann-like Domain"/>
    <property type="match status" value="1"/>
</dbReference>
<protein>
    <submittedName>
        <fullName evidence="2">NADH dehydrogenase</fullName>
    </submittedName>
</protein>
<dbReference type="PANTHER" id="PTHR12126:SF11">
    <property type="entry name" value="NADH DEHYDROGENASE [UBIQUINONE] 1 ALPHA SUBCOMPLEX SUBUNIT 9, MITOCHONDRIAL"/>
    <property type="match status" value="1"/>
</dbReference>
<evidence type="ECO:0000313" key="3">
    <source>
        <dbReference type="Proteomes" id="UP000032680"/>
    </source>
</evidence>
<organism evidence="2 3">
    <name type="scientific">Acidisphaera rubrifaciens HS-AP3</name>
    <dbReference type="NCBI Taxonomy" id="1231350"/>
    <lineage>
        <taxon>Bacteria</taxon>
        <taxon>Pseudomonadati</taxon>
        <taxon>Pseudomonadota</taxon>
        <taxon>Alphaproteobacteria</taxon>
        <taxon>Acetobacterales</taxon>
        <taxon>Acetobacteraceae</taxon>
        <taxon>Acidisphaera</taxon>
    </lineage>
</organism>
<evidence type="ECO:0000259" key="1">
    <source>
        <dbReference type="Pfam" id="PF01370"/>
    </source>
</evidence>
<dbReference type="AlphaFoldDB" id="A0A0D6P4L6"/>
<dbReference type="EMBL" id="BANB01000083">
    <property type="protein sequence ID" value="GAN76286.1"/>
    <property type="molecule type" value="Genomic_DNA"/>
</dbReference>
<proteinExistence type="predicted"/>
<dbReference type="Pfam" id="PF01370">
    <property type="entry name" value="Epimerase"/>
    <property type="match status" value="1"/>
</dbReference>
<dbReference type="SUPFAM" id="SSF51735">
    <property type="entry name" value="NAD(P)-binding Rossmann-fold domains"/>
    <property type="match status" value="1"/>
</dbReference>
<dbReference type="FunFam" id="3.40.50.720:FF:000702">
    <property type="entry name" value="NADH dehydrogenase (Ubiquinone)"/>
    <property type="match status" value="1"/>
</dbReference>
<dbReference type="InterPro" id="IPR001509">
    <property type="entry name" value="Epimerase_deHydtase"/>
</dbReference>
<dbReference type="OrthoDB" id="9776313at2"/>
<dbReference type="Proteomes" id="UP000032680">
    <property type="component" value="Unassembled WGS sequence"/>
</dbReference>
<dbReference type="RefSeq" id="WP_048860087.1">
    <property type="nucleotide sequence ID" value="NZ_BANB01000083.1"/>
</dbReference>
<accession>A0A0D6P4L6</accession>
<dbReference type="GO" id="GO:0044877">
    <property type="term" value="F:protein-containing complex binding"/>
    <property type="evidence" value="ECO:0007669"/>
    <property type="project" value="TreeGrafter"/>
</dbReference>
<reference evidence="2 3" key="1">
    <citation type="submission" date="2012-11" db="EMBL/GenBank/DDBJ databases">
        <title>Whole genome sequence of Acidisphaera rubrifaciens HS-AP3.</title>
        <authorList>
            <person name="Azuma Y."/>
            <person name="Higashiura N."/>
            <person name="Hirakawa H."/>
            <person name="Matsushita K."/>
        </authorList>
    </citation>
    <scope>NUCLEOTIDE SEQUENCE [LARGE SCALE GENOMIC DNA]</scope>
    <source>
        <strain evidence="2 3">HS-AP3</strain>
    </source>
</reference>
<feature type="domain" description="NAD-dependent epimerase/dehydratase" evidence="1">
    <location>
        <begin position="13"/>
        <end position="220"/>
    </location>
</feature>
<name>A0A0D6P4L6_9PROT</name>
<sequence length="334" mass="35610">MSGSIGGTRAVATVFGGSGFIGRYVVKRLAQRGYIVRVAVTDPEGALFLKTAGAVGQVVPLYASVAVPALVARAVEQASVVINLVGILAERRPGDFERLQHEGAGEVARACAAAGVARLVQVSAIGADPDSPSLYASSKGRGEAAVRAAYPAATILRPSLVFGPEDQFYNRFAALARLSPVMPVIAGDSRFQPVYVGDVADAAMAALEREDARGTTYELGGPAVYRFRDILAYILKVTKRRRWLWDMPMGLARAQARLLERLPGKMLTQDQLLLLSRDNVVSEGMPGLDALGIVPTPVELIVPSYLRRFQPGGGRRDVVADIEERSVSDLPPSV</sequence>
<dbReference type="CDD" id="cd05271">
    <property type="entry name" value="NDUFA9_like_SDR_a"/>
    <property type="match status" value="1"/>
</dbReference>
<gene>
    <name evidence="2" type="ORF">Asru_0083_03</name>
</gene>